<comment type="caution">
    <text evidence="2">The sequence shown here is derived from an EMBL/GenBank/DDBJ whole genome shotgun (WGS) entry which is preliminary data.</text>
</comment>
<dbReference type="EMBL" id="JBHTCO010000010">
    <property type="protein sequence ID" value="MFC7393140.1"/>
    <property type="molecule type" value="Genomic_DNA"/>
</dbReference>
<keyword evidence="1" id="KW-0472">Membrane</keyword>
<dbReference type="Proteomes" id="UP001596505">
    <property type="component" value="Unassembled WGS sequence"/>
</dbReference>
<gene>
    <name evidence="2" type="ORF">ACFQRG_09200</name>
</gene>
<proteinExistence type="predicted"/>
<name>A0ABW2PXX8_9BACL</name>
<evidence type="ECO:0000313" key="2">
    <source>
        <dbReference type="EMBL" id="MFC7393140.1"/>
    </source>
</evidence>
<feature type="transmembrane region" description="Helical" evidence="1">
    <location>
        <begin position="37"/>
        <end position="63"/>
    </location>
</feature>
<keyword evidence="1" id="KW-1133">Transmembrane helix</keyword>
<organism evidence="2 3">
    <name type="scientific">Scopulibacillus cellulosilyticus</name>
    <dbReference type="NCBI Taxonomy" id="2665665"/>
    <lineage>
        <taxon>Bacteria</taxon>
        <taxon>Bacillati</taxon>
        <taxon>Bacillota</taxon>
        <taxon>Bacilli</taxon>
        <taxon>Bacillales</taxon>
        <taxon>Sporolactobacillaceae</taxon>
        <taxon>Scopulibacillus</taxon>
    </lineage>
</organism>
<accession>A0ABW2PXX8</accession>
<keyword evidence="3" id="KW-1185">Reference proteome</keyword>
<protein>
    <submittedName>
        <fullName evidence="2">Uncharacterized protein</fullName>
    </submittedName>
</protein>
<sequence>MGKEDILKEKKKGTESGTTKIIYKIFGSPYESKAFRFYYWFAVVVYLLAIFIFLLQFLILAFIDLSQAYKPLLSAVCGGIAFPFLFRFVYGANTKMYDKSKKIKGK</sequence>
<feature type="transmembrane region" description="Helical" evidence="1">
    <location>
        <begin position="69"/>
        <end position="90"/>
    </location>
</feature>
<keyword evidence="1" id="KW-0812">Transmembrane</keyword>
<evidence type="ECO:0000256" key="1">
    <source>
        <dbReference type="SAM" id="Phobius"/>
    </source>
</evidence>
<reference evidence="3" key="1">
    <citation type="journal article" date="2019" name="Int. J. Syst. Evol. Microbiol.">
        <title>The Global Catalogue of Microorganisms (GCM) 10K type strain sequencing project: providing services to taxonomists for standard genome sequencing and annotation.</title>
        <authorList>
            <consortium name="The Broad Institute Genomics Platform"/>
            <consortium name="The Broad Institute Genome Sequencing Center for Infectious Disease"/>
            <person name="Wu L."/>
            <person name="Ma J."/>
        </authorList>
    </citation>
    <scope>NUCLEOTIDE SEQUENCE [LARGE SCALE GENOMIC DNA]</scope>
    <source>
        <strain evidence="3">CGMCC 1.16305</strain>
    </source>
</reference>
<evidence type="ECO:0000313" key="3">
    <source>
        <dbReference type="Proteomes" id="UP001596505"/>
    </source>
</evidence>
<dbReference type="RefSeq" id="WP_380965592.1">
    <property type="nucleotide sequence ID" value="NZ_JBHTCO010000010.1"/>
</dbReference>